<dbReference type="EMBL" id="CP013909">
    <property type="protein sequence ID" value="ALW87080.1"/>
    <property type="molecule type" value="Genomic_DNA"/>
</dbReference>
<dbReference type="InterPro" id="IPR025161">
    <property type="entry name" value="IS402-like_dom"/>
</dbReference>
<evidence type="ECO:0000259" key="2">
    <source>
        <dbReference type="Pfam" id="PF13340"/>
    </source>
</evidence>
<name>A0A0U4C9P1_9BACT</name>
<proteinExistence type="predicted"/>
<evidence type="ECO:0000313" key="4">
    <source>
        <dbReference type="Proteomes" id="UP000059542"/>
    </source>
</evidence>
<accession>A0A0U4C9P1</accession>
<feature type="domain" description="Transposase IS4-like" evidence="1">
    <location>
        <begin position="77"/>
        <end position="228"/>
    </location>
</feature>
<dbReference type="Pfam" id="PF13340">
    <property type="entry name" value="DUF4096"/>
    <property type="match status" value="1"/>
</dbReference>
<dbReference type="GO" id="GO:0004803">
    <property type="term" value="F:transposase activity"/>
    <property type="evidence" value="ECO:0007669"/>
    <property type="project" value="InterPro"/>
</dbReference>
<dbReference type="AlphaFoldDB" id="A0A0U4C9P1"/>
<dbReference type="GO" id="GO:0003677">
    <property type="term" value="F:DNA binding"/>
    <property type="evidence" value="ECO:0007669"/>
    <property type="project" value="InterPro"/>
</dbReference>
<dbReference type="KEGG" id="hyg:AUC43_19575"/>
<dbReference type="Proteomes" id="UP000059542">
    <property type="component" value="Chromosome"/>
</dbReference>
<protein>
    <submittedName>
        <fullName evidence="3">Uncharacterized protein</fullName>
    </submittedName>
</protein>
<dbReference type="PANTHER" id="PTHR30007">
    <property type="entry name" value="PHP DOMAIN PROTEIN"/>
    <property type="match status" value="1"/>
</dbReference>
<sequence>MQPLLPVHGNRRLCLRQVLDAVRYVCRTDCQWRALPAGFPAWTAVYYYFRRWHPVVWARLNEALNRADRLAADRAATPSLVCVDSQSVQLALRIFEHRGTDGGKHVNGRKRQIITDVEGRIFACYVHAANGHDGTAAALGLLPKRPVWGQRLVTVLTDNGYRGGFAAHLQALGLRHELASRPPSVRGFVPVAKRWVVEHTFAWLACFRRLAVDYEFTPASHQAWLLIANSTRCLNRICPN</sequence>
<dbReference type="GO" id="GO:0006313">
    <property type="term" value="P:DNA transposition"/>
    <property type="evidence" value="ECO:0007669"/>
    <property type="project" value="InterPro"/>
</dbReference>
<dbReference type="Pfam" id="PF01609">
    <property type="entry name" value="DDE_Tnp_1"/>
    <property type="match status" value="1"/>
</dbReference>
<keyword evidence="4" id="KW-1185">Reference proteome</keyword>
<dbReference type="STRING" id="1411621.AUC43_19575"/>
<feature type="domain" description="Insertion element IS402-like" evidence="2">
    <location>
        <begin position="2"/>
        <end position="53"/>
    </location>
</feature>
<organism evidence="3 4">
    <name type="scientific">Hymenobacter sedentarius</name>
    <dbReference type="NCBI Taxonomy" id="1411621"/>
    <lineage>
        <taxon>Bacteria</taxon>
        <taxon>Pseudomonadati</taxon>
        <taxon>Bacteroidota</taxon>
        <taxon>Cytophagia</taxon>
        <taxon>Cytophagales</taxon>
        <taxon>Hymenobacteraceae</taxon>
        <taxon>Hymenobacter</taxon>
    </lineage>
</organism>
<reference evidence="3 4" key="1">
    <citation type="submission" date="2015-12" db="EMBL/GenBank/DDBJ databases">
        <authorList>
            <person name="Shamseldin A."/>
            <person name="Moawad H."/>
            <person name="Abd El-Rahim W.M."/>
            <person name="Sadowsky M.J."/>
        </authorList>
    </citation>
    <scope>NUCLEOTIDE SEQUENCE [LARGE SCALE GENOMIC DNA]</scope>
    <source>
        <strain evidence="3 4">DG5B</strain>
    </source>
</reference>
<dbReference type="NCBIfam" id="NF033580">
    <property type="entry name" value="transpos_IS5_3"/>
    <property type="match status" value="1"/>
</dbReference>
<dbReference type="InterPro" id="IPR002559">
    <property type="entry name" value="Transposase_11"/>
</dbReference>
<dbReference type="PANTHER" id="PTHR30007:SF0">
    <property type="entry name" value="TRANSPOSASE"/>
    <property type="match status" value="1"/>
</dbReference>
<dbReference type="OrthoDB" id="1270539at2"/>
<evidence type="ECO:0000313" key="3">
    <source>
        <dbReference type="EMBL" id="ALW87080.1"/>
    </source>
</evidence>
<gene>
    <name evidence="3" type="ORF">AUC43_19575</name>
</gene>
<evidence type="ECO:0000259" key="1">
    <source>
        <dbReference type="Pfam" id="PF01609"/>
    </source>
</evidence>